<dbReference type="EMBL" id="QUSY01001584">
    <property type="protein sequence ID" value="RHY24457.1"/>
    <property type="molecule type" value="Genomic_DNA"/>
</dbReference>
<evidence type="ECO:0000256" key="1">
    <source>
        <dbReference type="SAM" id="SignalP"/>
    </source>
</evidence>
<feature type="signal peptide" evidence="1">
    <location>
        <begin position="1"/>
        <end position="16"/>
    </location>
</feature>
<proteinExistence type="predicted"/>
<gene>
    <name evidence="3" type="ORF">DYB32_008846</name>
    <name evidence="2" type="ORF">H310_11565</name>
</gene>
<dbReference type="GeneID" id="20088615"/>
<dbReference type="PANTHER" id="PTHR34859:SF2">
    <property type="entry name" value="LYSM DOMAIN-CONTAINING PROTEIN"/>
    <property type="match status" value="1"/>
</dbReference>
<feature type="chain" id="PRO_5038206433" evidence="1">
    <location>
        <begin position="17"/>
        <end position="275"/>
    </location>
</feature>
<reference evidence="2" key="1">
    <citation type="submission" date="2013-12" db="EMBL/GenBank/DDBJ databases">
        <title>The Genome Sequence of Aphanomyces invadans NJM9701.</title>
        <authorList>
            <consortium name="The Broad Institute Genomics Platform"/>
            <person name="Russ C."/>
            <person name="Tyler B."/>
            <person name="van West P."/>
            <person name="Dieguez-Uribeondo J."/>
            <person name="Young S.K."/>
            <person name="Zeng Q."/>
            <person name="Gargeya S."/>
            <person name="Fitzgerald M."/>
            <person name="Abouelleil A."/>
            <person name="Alvarado L."/>
            <person name="Chapman S.B."/>
            <person name="Gainer-Dewar J."/>
            <person name="Goldberg J."/>
            <person name="Griggs A."/>
            <person name="Gujja S."/>
            <person name="Hansen M."/>
            <person name="Howarth C."/>
            <person name="Imamovic A."/>
            <person name="Ireland A."/>
            <person name="Larimer J."/>
            <person name="McCowan C."/>
            <person name="Murphy C."/>
            <person name="Pearson M."/>
            <person name="Poon T.W."/>
            <person name="Priest M."/>
            <person name="Roberts A."/>
            <person name="Saif S."/>
            <person name="Shea T."/>
            <person name="Sykes S."/>
            <person name="Wortman J."/>
            <person name="Nusbaum C."/>
            <person name="Birren B."/>
        </authorList>
    </citation>
    <scope>NUCLEOTIDE SEQUENCE [LARGE SCALE GENOMIC DNA]</scope>
    <source>
        <strain evidence="2">NJM9701</strain>
    </source>
</reference>
<evidence type="ECO:0000313" key="3">
    <source>
        <dbReference type="EMBL" id="RHY24457.1"/>
    </source>
</evidence>
<sequence>MKFIFALTVVAGAASATLNDTSVSRQLQEAPPSICLLTSYLRGVGTVPKSCARGQERIGAFCYEYCPSGMSRKAFDCHSNCPKANKGYVFEDIGVFCRLKEYDRGAGYPWKFGDAFDDSGMFKRCEAANGGSDKCEKNGLVVYPKCKEGYTAFGCCICRPNPPDCEKLGLGGNVDLSCAKKVIIGKPDLGTCEPDEDLYLGLCYKKCKAGFSAQGLACEANIPSGWVKCDKGAAKTSAMCADIEDNLIDFTAKGPTCDRVVTDEVVPVDPRSLDT</sequence>
<dbReference type="AlphaFoldDB" id="A0A024TLS8"/>
<dbReference type="OrthoDB" id="71572at2759"/>
<organism evidence="2">
    <name type="scientific">Aphanomyces invadans</name>
    <dbReference type="NCBI Taxonomy" id="157072"/>
    <lineage>
        <taxon>Eukaryota</taxon>
        <taxon>Sar</taxon>
        <taxon>Stramenopiles</taxon>
        <taxon>Oomycota</taxon>
        <taxon>Saprolegniomycetes</taxon>
        <taxon>Saprolegniales</taxon>
        <taxon>Verrucalvaceae</taxon>
        <taxon>Aphanomyces</taxon>
    </lineage>
</organism>
<keyword evidence="4" id="KW-1185">Reference proteome</keyword>
<evidence type="ECO:0000313" key="2">
    <source>
        <dbReference type="EMBL" id="ETV94919.1"/>
    </source>
</evidence>
<dbReference type="Proteomes" id="UP000285060">
    <property type="component" value="Unassembled WGS sequence"/>
</dbReference>
<reference evidence="3 4" key="2">
    <citation type="submission" date="2018-08" db="EMBL/GenBank/DDBJ databases">
        <title>Aphanomyces genome sequencing and annotation.</title>
        <authorList>
            <person name="Minardi D."/>
            <person name="Oidtmann B."/>
            <person name="Van Der Giezen M."/>
            <person name="Studholme D.J."/>
        </authorList>
    </citation>
    <scope>NUCLEOTIDE SEQUENCE [LARGE SCALE GENOMIC DNA]</scope>
    <source>
        <strain evidence="3 4">NJM0002</strain>
    </source>
</reference>
<dbReference type="VEuPathDB" id="FungiDB:H310_11565"/>
<accession>A0A024TLS8</accession>
<dbReference type="EMBL" id="KI913983">
    <property type="protein sequence ID" value="ETV94919.1"/>
    <property type="molecule type" value="Genomic_DNA"/>
</dbReference>
<protein>
    <submittedName>
        <fullName evidence="2">Uncharacterized protein</fullName>
    </submittedName>
</protein>
<dbReference type="PANTHER" id="PTHR34859">
    <property type="entry name" value="UNNAMED PRODUCT"/>
    <property type="match status" value="1"/>
</dbReference>
<evidence type="ECO:0000313" key="4">
    <source>
        <dbReference type="Proteomes" id="UP000285060"/>
    </source>
</evidence>
<keyword evidence="1" id="KW-0732">Signal</keyword>
<dbReference type="RefSeq" id="XP_008876510.1">
    <property type="nucleotide sequence ID" value="XM_008878288.1"/>
</dbReference>
<name>A0A024TLS8_9STRA</name>